<dbReference type="Gene3D" id="2.30.110.10">
    <property type="entry name" value="Electron Transport, Fmn-binding Protein, Chain A"/>
    <property type="match status" value="1"/>
</dbReference>
<dbReference type="InterPro" id="IPR000659">
    <property type="entry name" value="Pyridox_Oxase"/>
</dbReference>
<keyword evidence="5" id="KW-0560">Oxidoreductase</keyword>
<name>A0ABN0WMR0_9ALTE</name>
<evidence type="ECO:0000313" key="10">
    <source>
        <dbReference type="Proteomes" id="UP001501757"/>
    </source>
</evidence>
<gene>
    <name evidence="9" type="primary">pdxH_1</name>
    <name evidence="9" type="ORF">GCM10009092_03340</name>
</gene>
<dbReference type="PIRSF" id="PIRSF000190">
    <property type="entry name" value="Pyd_amn-ph_oxd"/>
    <property type="match status" value="1"/>
</dbReference>
<sequence>MIDPIIKFQRWWHAALHDSPLQQKSAVCVSTVDAQGIPDGRFVDLKAADYSGFVFCTNLDSPKGLAISDNPNVAMTIWWDHMGYQVRIVGQAQAIQDKMADQYWHSRHRDAKISTLALQQSQPVADEQLLWEQVTCFSEKFAEQEIARPVNWGGYTVVPQRIEFLTFRESRVHLRELYIKQQQSWHYQLLQP</sequence>
<feature type="domain" description="Pyridoxine 5'-phosphate oxidase dimerisation C-terminal" evidence="8">
    <location>
        <begin position="152"/>
        <end position="192"/>
    </location>
</feature>
<evidence type="ECO:0000256" key="4">
    <source>
        <dbReference type="ARBA" id="ARBA00022643"/>
    </source>
</evidence>
<dbReference type="Pfam" id="PF10590">
    <property type="entry name" value="PNP_phzG_C"/>
    <property type="match status" value="1"/>
</dbReference>
<dbReference type="PANTHER" id="PTHR10851:SF0">
    <property type="entry name" value="PYRIDOXINE-5'-PHOSPHATE OXIDASE"/>
    <property type="match status" value="1"/>
</dbReference>
<comment type="cofactor">
    <cofactor evidence="1">
        <name>FMN</name>
        <dbReference type="ChEBI" id="CHEBI:58210"/>
    </cofactor>
</comment>
<dbReference type="InterPro" id="IPR012349">
    <property type="entry name" value="Split_barrel_FMN-bd"/>
</dbReference>
<protein>
    <recommendedName>
        <fullName evidence="6">Pyridoxamine 5'-phosphate oxidase</fullName>
        <ecNumber evidence="6">1.4.3.5</ecNumber>
    </recommendedName>
</protein>
<feature type="domain" description="Pyridoxamine 5'-phosphate oxidase N-terminal" evidence="7">
    <location>
        <begin position="21"/>
        <end position="131"/>
    </location>
</feature>
<dbReference type="NCBIfam" id="TIGR00558">
    <property type="entry name" value="pdxH"/>
    <property type="match status" value="1"/>
</dbReference>
<evidence type="ECO:0000256" key="3">
    <source>
        <dbReference type="ARBA" id="ARBA00022630"/>
    </source>
</evidence>
<dbReference type="SUPFAM" id="SSF50475">
    <property type="entry name" value="FMN-binding split barrel"/>
    <property type="match status" value="1"/>
</dbReference>
<comment type="similarity">
    <text evidence="2">Belongs to the pyridoxamine 5'-phosphate oxidase family.</text>
</comment>
<evidence type="ECO:0000256" key="1">
    <source>
        <dbReference type="ARBA" id="ARBA00001917"/>
    </source>
</evidence>
<dbReference type="RefSeq" id="WP_343840983.1">
    <property type="nucleotide sequence ID" value="NZ_BAAAEI010000002.1"/>
</dbReference>
<organism evidence="9 10">
    <name type="scientific">Bowmanella denitrificans</name>
    <dbReference type="NCBI Taxonomy" id="366582"/>
    <lineage>
        <taxon>Bacteria</taxon>
        <taxon>Pseudomonadati</taxon>
        <taxon>Pseudomonadota</taxon>
        <taxon>Gammaproteobacteria</taxon>
        <taxon>Alteromonadales</taxon>
        <taxon>Alteromonadaceae</taxon>
        <taxon>Bowmanella</taxon>
    </lineage>
</organism>
<comment type="caution">
    <text evidence="9">The sequence shown here is derived from an EMBL/GenBank/DDBJ whole genome shotgun (WGS) entry which is preliminary data.</text>
</comment>
<evidence type="ECO:0000256" key="2">
    <source>
        <dbReference type="ARBA" id="ARBA00007301"/>
    </source>
</evidence>
<keyword evidence="3" id="KW-0285">Flavoprotein</keyword>
<dbReference type="Proteomes" id="UP001501757">
    <property type="component" value="Unassembled WGS sequence"/>
</dbReference>
<keyword evidence="10" id="KW-1185">Reference proteome</keyword>
<dbReference type="EMBL" id="BAAAEI010000002">
    <property type="protein sequence ID" value="GAA0342118.1"/>
    <property type="molecule type" value="Genomic_DNA"/>
</dbReference>
<evidence type="ECO:0000256" key="5">
    <source>
        <dbReference type="ARBA" id="ARBA00023002"/>
    </source>
</evidence>
<dbReference type="InterPro" id="IPR011576">
    <property type="entry name" value="Pyridox_Oxase_N"/>
</dbReference>
<dbReference type="InterPro" id="IPR019576">
    <property type="entry name" value="Pyridoxamine_oxidase_dimer_C"/>
</dbReference>
<evidence type="ECO:0000313" key="9">
    <source>
        <dbReference type="EMBL" id="GAA0342118.1"/>
    </source>
</evidence>
<evidence type="ECO:0000256" key="6">
    <source>
        <dbReference type="NCBIfam" id="TIGR00558"/>
    </source>
</evidence>
<evidence type="ECO:0000259" key="7">
    <source>
        <dbReference type="Pfam" id="PF01243"/>
    </source>
</evidence>
<dbReference type="PANTHER" id="PTHR10851">
    <property type="entry name" value="PYRIDOXINE-5-PHOSPHATE OXIDASE"/>
    <property type="match status" value="1"/>
</dbReference>
<proteinExistence type="inferred from homology"/>
<reference evidence="9 10" key="1">
    <citation type="journal article" date="2019" name="Int. J. Syst. Evol. Microbiol.">
        <title>The Global Catalogue of Microorganisms (GCM) 10K type strain sequencing project: providing services to taxonomists for standard genome sequencing and annotation.</title>
        <authorList>
            <consortium name="The Broad Institute Genomics Platform"/>
            <consortium name="The Broad Institute Genome Sequencing Center for Infectious Disease"/>
            <person name="Wu L."/>
            <person name="Ma J."/>
        </authorList>
    </citation>
    <scope>NUCLEOTIDE SEQUENCE [LARGE SCALE GENOMIC DNA]</scope>
    <source>
        <strain evidence="9 10">JCM 13378</strain>
    </source>
</reference>
<dbReference type="Pfam" id="PF01243">
    <property type="entry name" value="PNPOx_N"/>
    <property type="match status" value="1"/>
</dbReference>
<accession>A0ABN0WMR0</accession>
<dbReference type="EC" id="1.4.3.5" evidence="6"/>
<evidence type="ECO:0000259" key="8">
    <source>
        <dbReference type="Pfam" id="PF10590"/>
    </source>
</evidence>
<dbReference type="NCBIfam" id="NF004231">
    <property type="entry name" value="PRK05679.1"/>
    <property type="match status" value="1"/>
</dbReference>
<keyword evidence="4" id="KW-0288">FMN</keyword>